<dbReference type="RefSeq" id="WP_073852077.1">
    <property type="nucleotide sequence ID" value="NZ_LVWA01000005.1"/>
</dbReference>
<dbReference type="AlphaFoldDB" id="A0A1Q5PCI7"/>
<evidence type="ECO:0000313" key="1">
    <source>
        <dbReference type="EMBL" id="OKL39970.1"/>
    </source>
</evidence>
<protein>
    <submittedName>
        <fullName evidence="1">Uncharacterized protein</fullName>
    </submittedName>
</protein>
<proteinExistence type="predicted"/>
<accession>A0A1Q5PCI7</accession>
<dbReference type="EMBL" id="LVWA01000005">
    <property type="protein sequence ID" value="OKL39970.1"/>
    <property type="molecule type" value="Genomic_DNA"/>
</dbReference>
<dbReference type="Proteomes" id="UP000186551">
    <property type="component" value="Unassembled WGS sequence"/>
</dbReference>
<comment type="caution">
    <text evidence="1">The sequence shown here is derived from an EMBL/GenBank/DDBJ whole genome shotgun (WGS) entry which is preliminary data.</text>
</comment>
<dbReference type="STRING" id="1797110.A3841_16540"/>
<sequence>MELDTNNITKLCIKHKITIRDFFLLYCLVKEDLDNLRMYIDHSVDPWYSKEDWNRLYRKGLIDFKGVEGKNYDLENIPAEIIIVSPVFRRDILKKQLFS</sequence>
<name>A0A1Q5PCI7_9BACT</name>
<gene>
    <name evidence="1" type="ORF">A3841_16540</name>
</gene>
<reference evidence="1 2" key="1">
    <citation type="submission" date="2016-03" db="EMBL/GenBank/DDBJ databases">
        <title>Genome sequence of Pontibacter sp. nov., of the family cytophagaceae, isolated from marine sediment of the Yellow Sea, China.</title>
        <authorList>
            <person name="Zhang G."/>
            <person name="Zhang R."/>
        </authorList>
    </citation>
    <scope>NUCLEOTIDE SEQUENCE [LARGE SCALE GENOMIC DNA]</scope>
    <source>
        <strain evidence="1 2">S10-8</strain>
    </source>
</reference>
<organism evidence="1 2">
    <name type="scientific">Pontibacter flavimaris</name>
    <dbReference type="NCBI Taxonomy" id="1797110"/>
    <lineage>
        <taxon>Bacteria</taxon>
        <taxon>Pseudomonadati</taxon>
        <taxon>Bacteroidota</taxon>
        <taxon>Cytophagia</taxon>
        <taxon>Cytophagales</taxon>
        <taxon>Hymenobacteraceae</taxon>
        <taxon>Pontibacter</taxon>
    </lineage>
</organism>
<keyword evidence="2" id="KW-1185">Reference proteome</keyword>
<evidence type="ECO:0000313" key="2">
    <source>
        <dbReference type="Proteomes" id="UP000186551"/>
    </source>
</evidence>